<feature type="domain" description="FANCI solenoid 1" evidence="1">
    <location>
        <begin position="2"/>
        <end position="122"/>
    </location>
</feature>
<protein>
    <recommendedName>
        <fullName evidence="1">FANCI solenoid 1 domain-containing protein</fullName>
    </recommendedName>
</protein>
<dbReference type="PANTHER" id="PTHR21818">
    <property type="entry name" value="BC025462 PROTEIN"/>
    <property type="match status" value="1"/>
</dbReference>
<comment type="caution">
    <text evidence="2">The sequence shown here is derived from an EMBL/GenBank/DDBJ whole genome shotgun (WGS) entry which is preliminary data.</text>
</comment>
<dbReference type="Pfam" id="PF14675">
    <property type="entry name" value="FANCI_S1"/>
    <property type="match status" value="1"/>
</dbReference>
<evidence type="ECO:0000259" key="1">
    <source>
        <dbReference type="Pfam" id="PF14675"/>
    </source>
</evidence>
<dbReference type="PANTHER" id="PTHR21818:SF0">
    <property type="entry name" value="FANCONI ANEMIA GROUP I PROTEIN"/>
    <property type="match status" value="1"/>
</dbReference>
<organism evidence="2 3">
    <name type="scientific">Rhinolophus ferrumequinum</name>
    <name type="common">Greater horseshoe bat</name>
    <dbReference type="NCBI Taxonomy" id="59479"/>
    <lineage>
        <taxon>Eukaryota</taxon>
        <taxon>Metazoa</taxon>
        <taxon>Chordata</taxon>
        <taxon>Craniata</taxon>
        <taxon>Vertebrata</taxon>
        <taxon>Euteleostomi</taxon>
        <taxon>Mammalia</taxon>
        <taxon>Eutheria</taxon>
        <taxon>Laurasiatheria</taxon>
        <taxon>Chiroptera</taxon>
        <taxon>Yinpterochiroptera</taxon>
        <taxon>Rhinolophoidea</taxon>
        <taxon>Rhinolophidae</taxon>
        <taxon>Rhinolophinae</taxon>
        <taxon>Rhinolophus</taxon>
    </lineage>
</organism>
<name>A0A7J7TQH1_RHIFE</name>
<accession>A0A7J7TQH1</accession>
<dbReference type="EMBL" id="JACAGC010000018">
    <property type="protein sequence ID" value="KAF6302988.1"/>
    <property type="molecule type" value="Genomic_DNA"/>
</dbReference>
<dbReference type="InterPro" id="IPR029308">
    <property type="entry name" value="FANCI_S1"/>
</dbReference>
<evidence type="ECO:0000313" key="2">
    <source>
        <dbReference type="EMBL" id="KAF6302988.1"/>
    </source>
</evidence>
<reference evidence="2 3" key="1">
    <citation type="journal article" date="2020" name="Nature">
        <title>Six reference-quality genomes reveal evolution of bat adaptations.</title>
        <authorList>
            <person name="Jebb D."/>
            <person name="Huang Z."/>
            <person name="Pippel M."/>
            <person name="Hughes G.M."/>
            <person name="Lavrichenko K."/>
            <person name="Devanna P."/>
            <person name="Winkler S."/>
            <person name="Jermiin L.S."/>
            <person name="Skirmuntt E.C."/>
            <person name="Katzourakis A."/>
            <person name="Burkitt-Gray L."/>
            <person name="Ray D.A."/>
            <person name="Sullivan K.A.M."/>
            <person name="Roscito J.G."/>
            <person name="Kirilenko B.M."/>
            <person name="Davalos L.M."/>
            <person name="Corthals A.P."/>
            <person name="Power M.L."/>
            <person name="Jones G."/>
            <person name="Ransome R.D."/>
            <person name="Dechmann D.K.N."/>
            <person name="Locatelli A.G."/>
            <person name="Puechmaille S.J."/>
            <person name="Fedrigo O."/>
            <person name="Jarvis E.D."/>
            <person name="Hiller M."/>
            <person name="Vernes S.C."/>
            <person name="Myers E.W."/>
            <person name="Teeling E.C."/>
        </authorList>
    </citation>
    <scope>NUCLEOTIDE SEQUENCE [LARGE SCALE GENOMIC DNA]</scope>
    <source>
        <strain evidence="2">MRhiFer1</strain>
        <tissue evidence="2">Lung</tissue>
    </source>
</reference>
<dbReference type="Proteomes" id="UP000585614">
    <property type="component" value="Unassembled WGS sequence"/>
</dbReference>
<sequence>MNGKSLELLRIILIALVTKKENLVYGKDERSGEECKKQLIKTLCSGRRDQQYVAQFTSMFNDVPLTAEKVEFVVEKVLKMFSKLNLQEVPPLVYQLLVLSSKGNRKTVMEGVITSFNEVDEQHIE</sequence>
<proteinExistence type="predicted"/>
<dbReference type="GO" id="GO:0070182">
    <property type="term" value="F:DNA polymerase binding"/>
    <property type="evidence" value="ECO:0007669"/>
    <property type="project" value="TreeGrafter"/>
</dbReference>
<dbReference type="InterPro" id="IPR026171">
    <property type="entry name" value="FANCI"/>
</dbReference>
<gene>
    <name evidence="2" type="ORF">mRhiFer1_008725</name>
</gene>
<dbReference type="GO" id="GO:0006281">
    <property type="term" value="P:DNA repair"/>
    <property type="evidence" value="ECO:0007669"/>
    <property type="project" value="InterPro"/>
</dbReference>
<evidence type="ECO:0000313" key="3">
    <source>
        <dbReference type="Proteomes" id="UP000585614"/>
    </source>
</evidence>
<dbReference type="AlphaFoldDB" id="A0A7J7TQH1"/>